<reference evidence="1" key="1">
    <citation type="submission" date="2019-05" db="EMBL/GenBank/DDBJ databases">
        <title>Another draft genome of Portunus trituberculatus and its Hox gene families provides insights of decapod evolution.</title>
        <authorList>
            <person name="Jeong J.-H."/>
            <person name="Song I."/>
            <person name="Kim S."/>
            <person name="Choi T."/>
            <person name="Kim D."/>
            <person name="Ryu S."/>
            <person name="Kim W."/>
        </authorList>
    </citation>
    <scope>NUCLEOTIDE SEQUENCE [LARGE SCALE GENOMIC DNA]</scope>
    <source>
        <tissue evidence="1">Muscle</tissue>
    </source>
</reference>
<organism evidence="1 2">
    <name type="scientific">Portunus trituberculatus</name>
    <name type="common">Swimming crab</name>
    <name type="synonym">Neptunus trituberculatus</name>
    <dbReference type="NCBI Taxonomy" id="210409"/>
    <lineage>
        <taxon>Eukaryota</taxon>
        <taxon>Metazoa</taxon>
        <taxon>Ecdysozoa</taxon>
        <taxon>Arthropoda</taxon>
        <taxon>Crustacea</taxon>
        <taxon>Multicrustacea</taxon>
        <taxon>Malacostraca</taxon>
        <taxon>Eumalacostraca</taxon>
        <taxon>Eucarida</taxon>
        <taxon>Decapoda</taxon>
        <taxon>Pleocyemata</taxon>
        <taxon>Brachyura</taxon>
        <taxon>Eubrachyura</taxon>
        <taxon>Portunoidea</taxon>
        <taxon>Portunidae</taxon>
        <taxon>Portuninae</taxon>
        <taxon>Portunus</taxon>
    </lineage>
</organism>
<evidence type="ECO:0000313" key="1">
    <source>
        <dbReference type="EMBL" id="MPC80675.1"/>
    </source>
</evidence>
<gene>
    <name evidence="1" type="ORF">E2C01_075261</name>
</gene>
<name>A0A5B7IEM2_PORTR</name>
<sequence>MGARIVSKQGFSSERSAFTTAIVTAPEHCHPHGKGAFETRKAKRACKSCREQRKPLRAGNGQ</sequence>
<dbReference type="Proteomes" id="UP000324222">
    <property type="component" value="Unassembled WGS sequence"/>
</dbReference>
<dbReference type="EMBL" id="VSRR010054692">
    <property type="protein sequence ID" value="MPC80675.1"/>
    <property type="molecule type" value="Genomic_DNA"/>
</dbReference>
<dbReference type="AlphaFoldDB" id="A0A5B7IEM2"/>
<evidence type="ECO:0000313" key="2">
    <source>
        <dbReference type="Proteomes" id="UP000324222"/>
    </source>
</evidence>
<proteinExistence type="predicted"/>
<keyword evidence="2" id="KW-1185">Reference proteome</keyword>
<accession>A0A5B7IEM2</accession>
<protein>
    <submittedName>
        <fullName evidence="1">Uncharacterized protein</fullName>
    </submittedName>
</protein>
<comment type="caution">
    <text evidence="1">The sequence shown here is derived from an EMBL/GenBank/DDBJ whole genome shotgun (WGS) entry which is preliminary data.</text>
</comment>